<evidence type="ECO:0000313" key="3">
    <source>
        <dbReference type="Proteomes" id="UP001055460"/>
    </source>
</evidence>
<gene>
    <name evidence="2" type="ORF">NE863_24025</name>
</gene>
<evidence type="ECO:0000313" key="2">
    <source>
        <dbReference type="EMBL" id="USJ25553.1"/>
    </source>
</evidence>
<dbReference type="NCBIfam" id="TIGR01444">
    <property type="entry name" value="fkbM_fam"/>
    <property type="match status" value="1"/>
</dbReference>
<keyword evidence="2" id="KW-0489">Methyltransferase</keyword>
<geneLocation type="plasmid" evidence="2 3">
    <name>pA</name>
</geneLocation>
<keyword evidence="2" id="KW-0614">Plasmid</keyword>
<dbReference type="PANTHER" id="PTHR36973:SF4">
    <property type="entry name" value="NODULATION PROTEIN"/>
    <property type="match status" value="1"/>
</dbReference>
<dbReference type="RefSeq" id="WP_252160625.1">
    <property type="nucleotide sequence ID" value="NZ_CP098808.1"/>
</dbReference>
<dbReference type="InterPro" id="IPR006342">
    <property type="entry name" value="FkbM_mtfrase"/>
</dbReference>
<accession>A0A9Q9DBC7</accession>
<name>A0A9Q9DBC7_ENSAD</name>
<evidence type="ECO:0000259" key="1">
    <source>
        <dbReference type="Pfam" id="PF05050"/>
    </source>
</evidence>
<dbReference type="Proteomes" id="UP001055460">
    <property type="component" value="Plasmid pA"/>
</dbReference>
<reference evidence="2" key="1">
    <citation type="submission" date="2022-06" db="EMBL/GenBank/DDBJ databases">
        <title>Physiological and biochemical characterization and genomic elucidation of a strain of the genus Ensifer adhaerens M8 that combines arsenic oxidation and chromium reduction.</title>
        <authorList>
            <person name="Li X."/>
            <person name="Yu c."/>
        </authorList>
    </citation>
    <scope>NUCLEOTIDE SEQUENCE</scope>
    <source>
        <strain evidence="2">M8</strain>
        <plasmid evidence="2">pA</plasmid>
    </source>
</reference>
<dbReference type="GO" id="GO:0032259">
    <property type="term" value="P:methylation"/>
    <property type="evidence" value="ECO:0007669"/>
    <property type="project" value="UniProtKB-KW"/>
</dbReference>
<dbReference type="Gene3D" id="3.40.50.150">
    <property type="entry name" value="Vaccinia Virus protein VP39"/>
    <property type="match status" value="1"/>
</dbReference>
<organism evidence="2 3">
    <name type="scientific">Ensifer adhaerens</name>
    <name type="common">Sinorhizobium morelense</name>
    <dbReference type="NCBI Taxonomy" id="106592"/>
    <lineage>
        <taxon>Bacteria</taxon>
        <taxon>Pseudomonadati</taxon>
        <taxon>Pseudomonadota</taxon>
        <taxon>Alphaproteobacteria</taxon>
        <taxon>Hyphomicrobiales</taxon>
        <taxon>Rhizobiaceae</taxon>
        <taxon>Sinorhizobium/Ensifer group</taxon>
        <taxon>Ensifer</taxon>
    </lineage>
</organism>
<dbReference type="SUPFAM" id="SSF53335">
    <property type="entry name" value="S-adenosyl-L-methionine-dependent methyltransferases"/>
    <property type="match status" value="1"/>
</dbReference>
<proteinExistence type="predicted"/>
<dbReference type="InterPro" id="IPR029063">
    <property type="entry name" value="SAM-dependent_MTases_sf"/>
</dbReference>
<dbReference type="GO" id="GO:0008171">
    <property type="term" value="F:O-methyltransferase activity"/>
    <property type="evidence" value="ECO:0007669"/>
    <property type="project" value="TreeGrafter"/>
</dbReference>
<dbReference type="EMBL" id="CP098808">
    <property type="protein sequence ID" value="USJ25553.1"/>
    <property type="molecule type" value="Genomic_DNA"/>
</dbReference>
<protein>
    <submittedName>
        <fullName evidence="2">FkbM family methyltransferase</fullName>
    </submittedName>
</protein>
<feature type="domain" description="Methyltransferase FkbM" evidence="1">
    <location>
        <begin position="22"/>
        <end position="175"/>
    </location>
</feature>
<sequence length="210" mass="23654">MYEPFAKIRKHVPGYKFEVVFDVGANVGNLTKQFHEELPSARIFAFEPVLSTYEAACVQTIDCSGVTILNLALGASEGTAHMTIGDNSEMNRVDRRRGDHVVQMSTVDHICSGRQISGISYLKIDTEGHDLEVLRGASHMLQNTDFVECEVSLNRYNKYHVLYDDVNGFLEPFGFGVFHLFEQTMEWIAKAPILRRANVVFVSSRIYGNV</sequence>
<keyword evidence="2" id="KW-0808">Transferase</keyword>
<dbReference type="Pfam" id="PF05050">
    <property type="entry name" value="Methyltransf_21"/>
    <property type="match status" value="1"/>
</dbReference>
<dbReference type="InterPro" id="IPR053188">
    <property type="entry name" value="FkbM_Methyltransferase"/>
</dbReference>
<dbReference type="AlphaFoldDB" id="A0A9Q9DBC7"/>
<dbReference type="PANTHER" id="PTHR36973">
    <property type="entry name" value="SLL1456 PROTEIN-RELATED"/>
    <property type="match status" value="1"/>
</dbReference>